<dbReference type="CDD" id="cd08547">
    <property type="entry name" value="Type_II_cohesin"/>
    <property type="match status" value="1"/>
</dbReference>
<feature type="repeat" description="TPR" evidence="4">
    <location>
        <begin position="76"/>
        <end position="109"/>
    </location>
</feature>
<dbReference type="InterPro" id="IPR050810">
    <property type="entry name" value="Bact_Secretion_Sys_Channel"/>
</dbReference>
<name>A0A1W1IAW6_9BACT</name>
<dbReference type="GO" id="GO:0009306">
    <property type="term" value="P:protein secretion"/>
    <property type="evidence" value="ECO:0007669"/>
    <property type="project" value="InterPro"/>
</dbReference>
<gene>
    <name evidence="10" type="ORF">NSJP_4011</name>
</gene>
<dbReference type="Pfam" id="PF13181">
    <property type="entry name" value="TPR_8"/>
    <property type="match status" value="1"/>
</dbReference>
<keyword evidence="3" id="KW-0472">Membrane</keyword>
<dbReference type="AlphaFoldDB" id="A0A1W1IAW6"/>
<dbReference type="Proteomes" id="UP000192042">
    <property type="component" value="Chromosome I"/>
</dbReference>
<dbReference type="Gene3D" id="3.30.1370.120">
    <property type="match status" value="1"/>
</dbReference>
<dbReference type="Gene3D" id="3.30.1370.130">
    <property type="match status" value="1"/>
</dbReference>
<evidence type="ECO:0000259" key="9">
    <source>
        <dbReference type="Pfam" id="PF03958"/>
    </source>
</evidence>
<feature type="domain" description="Type II/III secretion system secretin-like" evidence="8">
    <location>
        <begin position="404"/>
        <end position="579"/>
    </location>
</feature>
<comment type="subcellular location">
    <subcellularLocation>
        <location evidence="6">Cell outer membrane</location>
    </subcellularLocation>
    <subcellularLocation>
        <location evidence="1">Membrane</location>
    </subcellularLocation>
</comment>
<dbReference type="InterPro" id="IPR038591">
    <property type="entry name" value="NolW-like_sf"/>
</dbReference>
<keyword evidence="2" id="KW-0732">Signal</keyword>
<dbReference type="InterPro" id="IPR019734">
    <property type="entry name" value="TPR_rpt"/>
</dbReference>
<dbReference type="SUPFAM" id="SSF48452">
    <property type="entry name" value="TPR-like"/>
    <property type="match status" value="1"/>
</dbReference>
<evidence type="ECO:0000259" key="8">
    <source>
        <dbReference type="Pfam" id="PF00263"/>
    </source>
</evidence>
<feature type="region of interest" description="Disordered" evidence="7">
    <location>
        <begin position="756"/>
        <end position="782"/>
    </location>
</feature>
<comment type="similarity">
    <text evidence="5">Belongs to the bacterial secretin family.</text>
</comment>
<dbReference type="GO" id="GO:0009279">
    <property type="term" value="C:cell outer membrane"/>
    <property type="evidence" value="ECO:0007669"/>
    <property type="project" value="UniProtKB-SubCell"/>
</dbReference>
<protein>
    <submittedName>
        <fullName evidence="10">Putative General secretion pathway protein D</fullName>
    </submittedName>
</protein>
<reference evidence="10 11" key="1">
    <citation type="submission" date="2017-03" db="EMBL/GenBank/DDBJ databases">
        <authorList>
            <person name="Afonso C.L."/>
            <person name="Miller P.J."/>
            <person name="Scott M.A."/>
            <person name="Spackman E."/>
            <person name="Goraichik I."/>
            <person name="Dimitrov K.M."/>
            <person name="Suarez D.L."/>
            <person name="Swayne D.E."/>
        </authorList>
    </citation>
    <scope>NUCLEOTIDE SEQUENCE [LARGE SCALE GENOMIC DNA]</scope>
    <source>
        <strain evidence="10">Genome sequencing of Nitrospira japonica strain NJ11</strain>
    </source>
</reference>
<accession>A0A1W1IAW6</accession>
<evidence type="ECO:0000256" key="1">
    <source>
        <dbReference type="ARBA" id="ARBA00004370"/>
    </source>
</evidence>
<dbReference type="PROSITE" id="PS51257">
    <property type="entry name" value="PROKAR_LIPOPROTEIN"/>
    <property type="match status" value="1"/>
</dbReference>
<keyword evidence="4" id="KW-0802">TPR repeat</keyword>
<dbReference type="GO" id="GO:0015627">
    <property type="term" value="C:type II protein secretion system complex"/>
    <property type="evidence" value="ECO:0007669"/>
    <property type="project" value="TreeGrafter"/>
</dbReference>
<evidence type="ECO:0000313" key="10">
    <source>
        <dbReference type="EMBL" id="SLM50178.1"/>
    </source>
</evidence>
<dbReference type="Gene3D" id="1.25.40.10">
    <property type="entry name" value="Tetratricopeptide repeat domain"/>
    <property type="match status" value="2"/>
</dbReference>
<evidence type="ECO:0000313" key="11">
    <source>
        <dbReference type="Proteomes" id="UP000192042"/>
    </source>
</evidence>
<dbReference type="PANTHER" id="PTHR30332">
    <property type="entry name" value="PROBABLE GENERAL SECRETION PATHWAY PROTEIN D"/>
    <property type="match status" value="1"/>
</dbReference>
<dbReference type="InterPro" id="IPR005644">
    <property type="entry name" value="NolW-like"/>
</dbReference>
<keyword evidence="6" id="KW-0813">Transport</keyword>
<dbReference type="InterPro" id="IPR004846">
    <property type="entry name" value="T2SS/T3SS_dom"/>
</dbReference>
<dbReference type="PANTHER" id="PTHR30332:SF17">
    <property type="entry name" value="TYPE IV PILIATION SYSTEM PROTEIN DR_0774-RELATED"/>
    <property type="match status" value="1"/>
</dbReference>
<feature type="domain" description="NolW-like" evidence="9">
    <location>
        <begin position="270"/>
        <end position="321"/>
    </location>
</feature>
<dbReference type="Pfam" id="PF00263">
    <property type="entry name" value="Secretin"/>
    <property type="match status" value="1"/>
</dbReference>
<evidence type="ECO:0000256" key="6">
    <source>
        <dbReference type="RuleBase" id="RU004004"/>
    </source>
</evidence>
<dbReference type="EMBL" id="LT828648">
    <property type="protein sequence ID" value="SLM50178.1"/>
    <property type="molecule type" value="Genomic_DNA"/>
</dbReference>
<keyword evidence="11" id="KW-1185">Reference proteome</keyword>
<dbReference type="PRINTS" id="PR00811">
    <property type="entry name" value="BCTERIALGSPD"/>
</dbReference>
<dbReference type="InterPro" id="IPR011990">
    <property type="entry name" value="TPR-like_helical_dom_sf"/>
</dbReference>
<evidence type="ECO:0000256" key="5">
    <source>
        <dbReference type="RuleBase" id="RU004003"/>
    </source>
</evidence>
<dbReference type="KEGG" id="nja:NSJP_4011"/>
<evidence type="ECO:0000256" key="3">
    <source>
        <dbReference type="ARBA" id="ARBA00023136"/>
    </source>
</evidence>
<dbReference type="PROSITE" id="PS50005">
    <property type="entry name" value="TPR"/>
    <property type="match status" value="2"/>
</dbReference>
<feature type="repeat" description="TPR" evidence="4">
    <location>
        <begin position="125"/>
        <end position="158"/>
    </location>
</feature>
<proteinExistence type="inferred from homology"/>
<dbReference type="Pfam" id="PF13414">
    <property type="entry name" value="TPR_11"/>
    <property type="match status" value="1"/>
</dbReference>
<dbReference type="STRING" id="1325564.NSJP_4011"/>
<dbReference type="SMART" id="SM00028">
    <property type="entry name" value="TPR"/>
    <property type="match status" value="3"/>
</dbReference>
<evidence type="ECO:0000256" key="4">
    <source>
        <dbReference type="PROSITE-ProRule" id="PRU00339"/>
    </source>
</evidence>
<sequence>MTIFRACPSMRVVASGAIISLAGCAYFTSSDLKRGDQQLAAGQWEEASLAYRQALKDDPFNQSLLEKYAMARNRSAAQYGDKGRAYLKEHRFDLAAEQFKRALTIEPTNVEHQSGFSEANRLKESRQQYKEADRLAQLGRMDEAMESYSKAAELDPSYPDPLESIAKLTEEQQAMTREDRRKQPITLRFRNAGLKEVLEGIGKAGGMNLIFDKDVRNDPVTIAIQDTPFDDAMNLILNSNSLFSRVVSPGVMIISPNTKQKQEQYQDLMVRTFYLSTAKAKDMVVLLKSMLDSKRMHANEQLNTIVIRDQPEKIEMAEKIIVANDRLDSEVLFEVEVLEVDRTTDQTYGLTYPKNAAAAIVPPGFAGVIAGDLAQQFTLQQLTSLGKGNYLFKLPTNVQLDFFKQVTDAKTLASPKVRVVNNKKAEINIGDKQPILLSTTNVLPGQASTGAVPTTSTVTSIEFRDTGVKLTVEPMIHLANELSLKMKIEVVRLGEQVVLQANPPITQFKFGNRSAETMLSVKDGETIVLGGLLQEEDRRTKVTVPWLGDLPFIGNLISSFKTQRVTTEVILTLTPHIVQSMTPPVPSKQTFWSGTDSTYATNPLFTPQGKTISGAKLLNSGVMGVPAGGIAKTNGQGKTAVASLARMATVGQIVSIKPESSVVSVGKEFKLSFNDERLRTSADGLFQLRFDSKVLQLKSLAYGDVVPADRTPSESGTGLEEDAPVEFTIASNAPRASGGGRTVTATFVAKAPGVSPVSVSLKDTPGGSSPPSFDGRGIVRVR</sequence>
<dbReference type="Pfam" id="PF03958">
    <property type="entry name" value="Secretin_N"/>
    <property type="match status" value="1"/>
</dbReference>
<organism evidence="10 11">
    <name type="scientific">Nitrospira japonica</name>
    <dbReference type="NCBI Taxonomy" id="1325564"/>
    <lineage>
        <taxon>Bacteria</taxon>
        <taxon>Pseudomonadati</taxon>
        <taxon>Nitrospirota</taxon>
        <taxon>Nitrospiria</taxon>
        <taxon>Nitrospirales</taxon>
        <taxon>Nitrospiraceae</taxon>
        <taxon>Nitrospira</taxon>
    </lineage>
</organism>
<dbReference type="InterPro" id="IPR001775">
    <property type="entry name" value="GspD/PilQ"/>
</dbReference>
<evidence type="ECO:0000256" key="2">
    <source>
        <dbReference type="ARBA" id="ARBA00022729"/>
    </source>
</evidence>
<evidence type="ECO:0000256" key="7">
    <source>
        <dbReference type="SAM" id="MobiDB-lite"/>
    </source>
</evidence>